<evidence type="ECO:0000313" key="4">
    <source>
        <dbReference type="EMBL" id="PXW64432.1"/>
    </source>
</evidence>
<evidence type="ECO:0000259" key="3">
    <source>
        <dbReference type="Pfam" id="PF00171"/>
    </source>
</evidence>
<protein>
    <submittedName>
        <fullName evidence="4">Succinate-semialdehyde dehydrogenase/glutarate-semialdehyde dehydrogenase</fullName>
    </submittedName>
</protein>
<dbReference type="InterPro" id="IPR016161">
    <property type="entry name" value="Ald_DH/histidinol_DH"/>
</dbReference>
<dbReference type="InterPro" id="IPR016160">
    <property type="entry name" value="Ald_DH_CS_CYS"/>
</dbReference>
<evidence type="ECO:0000313" key="5">
    <source>
        <dbReference type="Proteomes" id="UP000248021"/>
    </source>
</evidence>
<dbReference type="GO" id="GO:0004777">
    <property type="term" value="F:succinate-semialdehyde dehydrogenase (NAD+) activity"/>
    <property type="evidence" value="ECO:0007669"/>
    <property type="project" value="TreeGrafter"/>
</dbReference>
<evidence type="ECO:0000256" key="2">
    <source>
        <dbReference type="ARBA" id="ARBA00023002"/>
    </source>
</evidence>
<dbReference type="EMBL" id="QJJK01000001">
    <property type="protein sequence ID" value="PXW64432.1"/>
    <property type="molecule type" value="Genomic_DNA"/>
</dbReference>
<dbReference type="InterPro" id="IPR016162">
    <property type="entry name" value="Ald_DH_N"/>
</dbReference>
<dbReference type="SUPFAM" id="SSF53720">
    <property type="entry name" value="ALDH-like"/>
    <property type="match status" value="1"/>
</dbReference>
<gene>
    <name evidence="4" type="ORF">C7450_101187</name>
</gene>
<dbReference type="Pfam" id="PF00171">
    <property type="entry name" value="Aldedh"/>
    <property type="match status" value="1"/>
</dbReference>
<keyword evidence="2" id="KW-0560">Oxidoreductase</keyword>
<dbReference type="Gene3D" id="3.40.309.10">
    <property type="entry name" value="Aldehyde Dehydrogenase, Chain A, domain 2"/>
    <property type="match status" value="1"/>
</dbReference>
<reference evidence="4 5" key="1">
    <citation type="submission" date="2018-05" db="EMBL/GenBank/DDBJ databases">
        <title>Genomic Encyclopedia of Type Strains, Phase IV (KMG-IV): sequencing the most valuable type-strain genomes for metagenomic binning, comparative biology and taxonomic classification.</title>
        <authorList>
            <person name="Goeker M."/>
        </authorList>
    </citation>
    <scope>NUCLEOTIDE SEQUENCE [LARGE SCALE GENOMIC DNA]</scope>
    <source>
        <strain evidence="4 5">DSM 6462</strain>
    </source>
</reference>
<dbReference type="AlphaFoldDB" id="A0A2V3UGD7"/>
<name>A0A2V3UGD7_9HYPH</name>
<dbReference type="PANTHER" id="PTHR43353:SF5">
    <property type="entry name" value="SUCCINATE-SEMIALDEHYDE DEHYDROGENASE, MITOCHONDRIAL"/>
    <property type="match status" value="1"/>
</dbReference>
<dbReference type="RefSeq" id="WP_110372516.1">
    <property type="nucleotide sequence ID" value="NZ_JAHBRY010000001.1"/>
</dbReference>
<dbReference type="InterPro" id="IPR016163">
    <property type="entry name" value="Ald_DH_C"/>
</dbReference>
<dbReference type="CDD" id="cd07103">
    <property type="entry name" value="ALDH_F5_SSADH_GabD"/>
    <property type="match status" value="1"/>
</dbReference>
<dbReference type="InterPro" id="IPR015590">
    <property type="entry name" value="Aldehyde_DH_dom"/>
</dbReference>
<accession>A0A2V3UGD7</accession>
<dbReference type="PANTHER" id="PTHR43353">
    <property type="entry name" value="SUCCINATE-SEMIALDEHYDE DEHYDROGENASE, MITOCHONDRIAL"/>
    <property type="match status" value="1"/>
</dbReference>
<dbReference type="GO" id="GO:0009450">
    <property type="term" value="P:gamma-aminobutyric acid catabolic process"/>
    <property type="evidence" value="ECO:0007669"/>
    <property type="project" value="TreeGrafter"/>
</dbReference>
<comment type="similarity">
    <text evidence="1">Belongs to the aldehyde dehydrogenase family.</text>
</comment>
<organism evidence="4 5">
    <name type="scientific">Chelatococcus asaccharovorans</name>
    <dbReference type="NCBI Taxonomy" id="28210"/>
    <lineage>
        <taxon>Bacteria</taxon>
        <taxon>Pseudomonadati</taxon>
        <taxon>Pseudomonadota</taxon>
        <taxon>Alphaproteobacteria</taxon>
        <taxon>Hyphomicrobiales</taxon>
        <taxon>Chelatococcaceae</taxon>
        <taxon>Chelatococcus</taxon>
    </lineage>
</organism>
<dbReference type="Gene3D" id="3.40.605.10">
    <property type="entry name" value="Aldehyde Dehydrogenase, Chain A, domain 1"/>
    <property type="match status" value="1"/>
</dbReference>
<dbReference type="PROSITE" id="PS00070">
    <property type="entry name" value="ALDEHYDE_DEHYDR_CYS"/>
    <property type="match status" value="1"/>
</dbReference>
<dbReference type="Proteomes" id="UP000248021">
    <property type="component" value="Unassembled WGS sequence"/>
</dbReference>
<sequence>MSDYEDLGMFIDGEWTAGSSGERQAVVDPATEEVLAELPLAGAADLDRALEASRRGFAAWSGMSALARQVVMERAARLMDERRETIARICTLEAGKPLVEARQEVDFVIGVTRWYAEEGKRAYGRIIPSRFPGATQMVMKEPVGPVAAFVAWNFPGLNVIRKVAGALAAGCSIIIKASEETPGTCIAIARCFEEAGLPAGALNVVFGVPDAVSRHLLGSPIPQKVSFTGSVPIGIHLQKLAAETLKRCTLELGGHAPFIVFDDADIDAAARLAAFLKFRNAGQVCVCPSRFFVQRAVFDRFLDAFAARAQAISVGCGLDETTEMGPLIAARRIDAMERLVQDAVSRGGAFCTGGERLGRRGFFFAPTVLVDVPDEAAVMREEPFGPIAPVVRFDDGEDVIARANRVNPGLAAYVFTRNGARASMMARRLEAGLVGINHAGISTPESPFGGVNGSGYGSEGGIEGLETFLRVKFVSELRD</sequence>
<dbReference type="FunFam" id="3.40.605.10:FF:000007">
    <property type="entry name" value="NAD/NADP-dependent betaine aldehyde dehydrogenase"/>
    <property type="match status" value="1"/>
</dbReference>
<comment type="caution">
    <text evidence="4">The sequence shown here is derived from an EMBL/GenBank/DDBJ whole genome shotgun (WGS) entry which is preliminary data.</text>
</comment>
<evidence type="ECO:0000256" key="1">
    <source>
        <dbReference type="ARBA" id="ARBA00009986"/>
    </source>
</evidence>
<proteinExistence type="inferred from homology"/>
<feature type="domain" description="Aldehyde dehydrogenase" evidence="3">
    <location>
        <begin position="15"/>
        <end position="474"/>
    </location>
</feature>
<dbReference type="OrthoDB" id="9812625at2"/>
<keyword evidence="5" id="KW-1185">Reference proteome</keyword>
<dbReference type="InterPro" id="IPR050740">
    <property type="entry name" value="Aldehyde_DH_Superfamily"/>
</dbReference>
<dbReference type="FunFam" id="3.40.309.10:FF:000004">
    <property type="entry name" value="Succinate-semialdehyde dehydrogenase I"/>
    <property type="match status" value="1"/>
</dbReference>